<accession>A0ABU6JK19</accession>
<gene>
    <name evidence="1" type="ORF">RY831_32275</name>
</gene>
<evidence type="ECO:0000313" key="2">
    <source>
        <dbReference type="Proteomes" id="UP001352263"/>
    </source>
</evidence>
<dbReference type="Proteomes" id="UP001352263">
    <property type="component" value="Unassembled WGS sequence"/>
</dbReference>
<dbReference type="EMBL" id="JAWIIV010000079">
    <property type="protein sequence ID" value="MEC4723798.1"/>
    <property type="molecule type" value="Genomic_DNA"/>
</dbReference>
<sequence length="189" mass="21414">MIAMQYEFTLPADYDMSIVDRRISEKGHMTDGLPGLVFKSYLSSRKTRSTIPGRIAENAYAPFYLWQSAEAMNAFLCGPGFGGVTQAFGWPSVKTWSVWHARISENLSRARFATHANIPIQPYAKLDDLRMAEREQAAAMIEREEALAAVSGFEPVTWTLVRFRLWEELPRMALAPEERCYEVGHMSTA</sequence>
<dbReference type="Pfam" id="PF16157">
    <property type="entry name" value="DUF4865"/>
    <property type="match status" value="1"/>
</dbReference>
<proteinExistence type="predicted"/>
<organism evidence="1 2">
    <name type="scientific">Noviherbaspirillum album</name>
    <dbReference type="NCBI Taxonomy" id="3080276"/>
    <lineage>
        <taxon>Bacteria</taxon>
        <taxon>Pseudomonadati</taxon>
        <taxon>Pseudomonadota</taxon>
        <taxon>Betaproteobacteria</taxon>
        <taxon>Burkholderiales</taxon>
        <taxon>Oxalobacteraceae</taxon>
        <taxon>Noviherbaspirillum</taxon>
    </lineage>
</organism>
<dbReference type="RefSeq" id="WP_326510400.1">
    <property type="nucleotide sequence ID" value="NZ_JAWIIV010000079.1"/>
</dbReference>
<protein>
    <submittedName>
        <fullName evidence="1">DUF4865 family protein</fullName>
    </submittedName>
</protein>
<evidence type="ECO:0000313" key="1">
    <source>
        <dbReference type="EMBL" id="MEC4723798.1"/>
    </source>
</evidence>
<comment type="caution">
    <text evidence="1">The sequence shown here is derived from an EMBL/GenBank/DDBJ whole genome shotgun (WGS) entry which is preliminary data.</text>
</comment>
<reference evidence="1 2" key="1">
    <citation type="submission" date="2023-10" db="EMBL/GenBank/DDBJ databases">
        <title>Noviherbaspirillum sp. CPCC 100848 genome assembly.</title>
        <authorList>
            <person name="Li X.Y."/>
            <person name="Fang X.M."/>
        </authorList>
    </citation>
    <scope>NUCLEOTIDE SEQUENCE [LARGE SCALE GENOMIC DNA]</scope>
    <source>
        <strain evidence="1 2">CPCC 100848</strain>
    </source>
</reference>
<keyword evidence="2" id="KW-1185">Reference proteome</keyword>
<name>A0ABU6JK19_9BURK</name>
<dbReference type="InterPro" id="IPR032349">
    <property type="entry name" value="DUF4865"/>
</dbReference>